<dbReference type="Pfam" id="PF01551">
    <property type="entry name" value="Peptidase_M23"/>
    <property type="match status" value="1"/>
</dbReference>
<comment type="caution">
    <text evidence="3">The sequence shown here is derived from an EMBL/GenBank/DDBJ whole genome shotgun (WGS) entry which is preliminary data.</text>
</comment>
<dbReference type="PANTHER" id="PTHR21666:SF270">
    <property type="entry name" value="MUREIN HYDROLASE ACTIVATOR ENVC"/>
    <property type="match status" value="1"/>
</dbReference>
<feature type="compositionally biased region" description="Low complexity" evidence="1">
    <location>
        <begin position="97"/>
        <end position="111"/>
    </location>
</feature>
<keyword evidence="4" id="KW-1185">Reference proteome</keyword>
<dbReference type="SUPFAM" id="SSF51261">
    <property type="entry name" value="Duplicated hybrid motif"/>
    <property type="match status" value="1"/>
</dbReference>
<dbReference type="AlphaFoldDB" id="A0A3E3K133"/>
<proteinExistence type="predicted"/>
<dbReference type="OrthoDB" id="1938544at2"/>
<dbReference type="PANTHER" id="PTHR21666">
    <property type="entry name" value="PEPTIDASE-RELATED"/>
    <property type="match status" value="1"/>
</dbReference>
<reference evidence="3 4" key="1">
    <citation type="submission" date="2018-08" db="EMBL/GenBank/DDBJ databases">
        <title>A genome reference for cultivated species of the human gut microbiota.</title>
        <authorList>
            <person name="Zou Y."/>
            <person name="Xue W."/>
            <person name="Luo G."/>
        </authorList>
    </citation>
    <scope>NUCLEOTIDE SEQUENCE [LARGE SCALE GENOMIC DNA]</scope>
    <source>
        <strain evidence="3 4">AF37-2AT</strain>
    </source>
</reference>
<feature type="domain" description="M23ase beta-sheet core" evidence="2">
    <location>
        <begin position="194"/>
        <end position="286"/>
    </location>
</feature>
<name>A0A3E3K133_9FIRM</name>
<dbReference type="GO" id="GO:0004222">
    <property type="term" value="F:metalloendopeptidase activity"/>
    <property type="evidence" value="ECO:0007669"/>
    <property type="project" value="TreeGrafter"/>
</dbReference>
<evidence type="ECO:0000259" key="2">
    <source>
        <dbReference type="Pfam" id="PF01551"/>
    </source>
</evidence>
<feature type="region of interest" description="Disordered" evidence="1">
    <location>
        <begin position="52"/>
        <end position="157"/>
    </location>
</feature>
<gene>
    <name evidence="3" type="ORF">DW016_11445</name>
</gene>
<protein>
    <submittedName>
        <fullName evidence="3">M23 family peptidase</fullName>
    </submittedName>
</protein>
<evidence type="ECO:0000256" key="1">
    <source>
        <dbReference type="SAM" id="MobiDB-lite"/>
    </source>
</evidence>
<dbReference type="RefSeq" id="WP_117493646.1">
    <property type="nucleotide sequence ID" value="NZ_CALBAT010000022.1"/>
</dbReference>
<dbReference type="EMBL" id="QVLX01000006">
    <property type="protein sequence ID" value="RGE86097.1"/>
    <property type="molecule type" value="Genomic_DNA"/>
</dbReference>
<dbReference type="CDD" id="cd12797">
    <property type="entry name" value="M23_peptidase"/>
    <property type="match status" value="1"/>
</dbReference>
<dbReference type="InterPro" id="IPR016047">
    <property type="entry name" value="M23ase_b-sheet_dom"/>
</dbReference>
<accession>A0A3E3K133</accession>
<dbReference type="InterPro" id="IPR050570">
    <property type="entry name" value="Cell_wall_metabolism_enzyme"/>
</dbReference>
<dbReference type="Gene3D" id="2.70.70.10">
    <property type="entry name" value="Glucose Permease (Domain IIA)"/>
    <property type="match status" value="1"/>
</dbReference>
<dbReference type="InterPro" id="IPR011055">
    <property type="entry name" value="Dup_hybrid_motif"/>
</dbReference>
<evidence type="ECO:0000313" key="4">
    <source>
        <dbReference type="Proteomes" id="UP000261080"/>
    </source>
</evidence>
<feature type="compositionally biased region" description="Polar residues" evidence="1">
    <location>
        <begin position="112"/>
        <end position="146"/>
    </location>
</feature>
<sequence>MNNNKRAPKKRRGAKIGMAVCMAVAVVLTGVYTFQQYKSNVKNEMAKIEEESQKELEEYQSADAGDVINESTDDLTGEGLSGLPENGLNEETQDPASSGTGTSGDDTQSGQNDGLSTQDGTDTGTATENGTGSQTPENGGMDSQETAGGGNEINFSEGDKLIWPVSGAVLMNYSMDKTVYFSTLEEYKYNPALIIGGAVNDQVISAGKGIVKSIDRTPQEGTTVTVDMGNGYEAIYGQLQNVQVKTGDSVEAKTVLGYLAEPTRYYSVEGCNLYFEFRKDGQPIDPLQFLSE</sequence>
<organism evidence="3 4">
    <name type="scientific">Sellimonas intestinalis</name>
    <dbReference type="NCBI Taxonomy" id="1653434"/>
    <lineage>
        <taxon>Bacteria</taxon>
        <taxon>Bacillati</taxon>
        <taxon>Bacillota</taxon>
        <taxon>Clostridia</taxon>
        <taxon>Lachnospirales</taxon>
        <taxon>Lachnospiraceae</taxon>
        <taxon>Sellimonas</taxon>
    </lineage>
</organism>
<evidence type="ECO:0000313" key="3">
    <source>
        <dbReference type="EMBL" id="RGE86097.1"/>
    </source>
</evidence>
<dbReference type="Proteomes" id="UP000261080">
    <property type="component" value="Unassembled WGS sequence"/>
</dbReference>